<dbReference type="Pfam" id="PF13585">
    <property type="entry name" value="CHU_C"/>
    <property type="match status" value="1"/>
</dbReference>
<evidence type="ECO:0000256" key="1">
    <source>
        <dbReference type="ARBA" id="ARBA00022614"/>
    </source>
</evidence>
<dbReference type="RefSeq" id="WP_186563877.1">
    <property type="nucleotide sequence ID" value="NZ_JACNMF010000006.1"/>
</dbReference>
<keyword evidence="2" id="KW-0677">Repeat</keyword>
<dbReference type="PANTHER" id="PTHR47566">
    <property type="match status" value="1"/>
</dbReference>
<dbReference type="InterPro" id="IPR032675">
    <property type="entry name" value="LRR_dom_sf"/>
</dbReference>
<dbReference type="PANTHER" id="PTHR47566:SF1">
    <property type="entry name" value="PROTEIN NUD1"/>
    <property type="match status" value="1"/>
</dbReference>
<dbReference type="InterPro" id="IPR026341">
    <property type="entry name" value="T9SS_type_B"/>
</dbReference>
<dbReference type="InterPro" id="IPR052574">
    <property type="entry name" value="CDIRP"/>
</dbReference>
<dbReference type="Proteomes" id="UP000656244">
    <property type="component" value="Unassembled WGS sequence"/>
</dbReference>
<gene>
    <name evidence="3" type="ORF">H7U19_15975</name>
</gene>
<dbReference type="AlphaFoldDB" id="A0A923HEW8"/>
<dbReference type="GO" id="GO:0035591">
    <property type="term" value="F:signaling adaptor activity"/>
    <property type="evidence" value="ECO:0007669"/>
    <property type="project" value="TreeGrafter"/>
</dbReference>
<evidence type="ECO:0000256" key="2">
    <source>
        <dbReference type="ARBA" id="ARBA00022737"/>
    </source>
</evidence>
<dbReference type="EMBL" id="JACNMF010000006">
    <property type="protein sequence ID" value="MBC3759911.1"/>
    <property type="molecule type" value="Genomic_DNA"/>
</dbReference>
<evidence type="ECO:0000313" key="4">
    <source>
        <dbReference type="Proteomes" id="UP000656244"/>
    </source>
</evidence>
<dbReference type="NCBIfam" id="TIGR04131">
    <property type="entry name" value="Bac_Flav_CTERM"/>
    <property type="match status" value="1"/>
</dbReference>
<keyword evidence="4" id="KW-1185">Reference proteome</keyword>
<sequence length="516" mass="57491">MSSKYLHLVVLLLVYGYAKPQNTFVPDATFEQALIDKGYDTGPLDNLVPTSNINTIIDLDVSQLNINDLTGIEDFSALEVLDCSENRLSALDISQNTNLKQLFCAFNRITSLDISNNSDLSIIWCNFNRIPVLDVSNNSRLLSLVCSNNLLTDVDVSNNLSLNTFLCVGNQISNFDVSQNSNLKVFHCGNNRLTEVDVTNNPSLNVLNCEYNFISTLDLSQNPALQQLYCMGNMISSLDLFNNGDLGILSCGNNMLNDLDVSRNPNLVELICNDNTLTTLQLNRNASLNHVDVANNSLCNLNIKNRANTNVTFFDARENPDLSCVFVDDPIYSASNWTNIEPITNFVTNQEECDAVADITPDVDVLNDFFGNQFILPTLNDGSYFTGSNGTGQPLFSGEIITTSQTIYIFNTNGCYSNESRFNVIISSPGSPNYFIPKYFTPNNDGEHDFWGIVDTFNEIKHISIYNRNGKLLKFLLPSSKWDGIFNGQLLPSDTYWYEIVLNNGGAVRGYFALKR</sequence>
<comment type="caution">
    <text evidence="3">The sequence shown here is derived from an EMBL/GenBank/DDBJ whole genome shotgun (WGS) entry which is preliminary data.</text>
</comment>
<dbReference type="SUPFAM" id="SSF52058">
    <property type="entry name" value="L domain-like"/>
    <property type="match status" value="1"/>
</dbReference>
<organism evidence="3 4">
    <name type="scientific">Hyunsoonleella aquatilis</name>
    <dbReference type="NCBI Taxonomy" id="2762758"/>
    <lineage>
        <taxon>Bacteria</taxon>
        <taxon>Pseudomonadati</taxon>
        <taxon>Bacteroidota</taxon>
        <taxon>Flavobacteriia</taxon>
        <taxon>Flavobacteriales</taxon>
        <taxon>Flavobacteriaceae</taxon>
    </lineage>
</organism>
<keyword evidence="1" id="KW-0433">Leucine-rich repeat</keyword>
<name>A0A923HEW8_9FLAO</name>
<accession>A0A923HEW8</accession>
<dbReference type="Gene3D" id="3.80.10.10">
    <property type="entry name" value="Ribonuclease Inhibitor"/>
    <property type="match status" value="1"/>
</dbReference>
<protein>
    <submittedName>
        <fullName evidence="3">T9SS type B sorting domain-containing protein</fullName>
    </submittedName>
</protein>
<reference evidence="3" key="1">
    <citation type="submission" date="2020-08" db="EMBL/GenBank/DDBJ databases">
        <title>Hyunsoonleella sp. strain SJ7 genome sequencing and assembly.</title>
        <authorList>
            <person name="Kim I."/>
        </authorList>
    </citation>
    <scope>NUCLEOTIDE SEQUENCE</scope>
    <source>
        <strain evidence="3">SJ7</strain>
    </source>
</reference>
<evidence type="ECO:0000313" key="3">
    <source>
        <dbReference type="EMBL" id="MBC3759911.1"/>
    </source>
</evidence>
<proteinExistence type="predicted"/>